<dbReference type="InterPro" id="IPR029016">
    <property type="entry name" value="GAF-like_dom_sf"/>
</dbReference>
<evidence type="ECO:0000313" key="3">
    <source>
        <dbReference type="Proteomes" id="UP000198504"/>
    </source>
</evidence>
<feature type="domain" description="GAF" evidence="1">
    <location>
        <begin position="26"/>
        <end position="140"/>
    </location>
</feature>
<organism evidence="2 3">
    <name type="scientific">Microlunatus flavus</name>
    <dbReference type="NCBI Taxonomy" id="1036181"/>
    <lineage>
        <taxon>Bacteria</taxon>
        <taxon>Bacillati</taxon>
        <taxon>Actinomycetota</taxon>
        <taxon>Actinomycetes</taxon>
        <taxon>Propionibacteriales</taxon>
        <taxon>Propionibacteriaceae</taxon>
        <taxon>Microlunatus</taxon>
    </lineage>
</organism>
<sequence>MELRSRFVAELKAVSGGRFHDLSPSRVADAVRRALGHPGAGIVMLHRLLRVPVGAAGEQVALAEQLQVTLGEGPCLASADSGRAFASSETQLAQSWPVYRRALVAATPYRSTLSFPLLRGGRVFAALDVYGRDPEPHLPAPLAVIAAEVADLVAPLLLAPAPRPEDPHDRAAGVRVQQREQVQVALGMLMEAAEVEELDALALMRGYAFRTGTLLDTVAGRMTGGALAAADVLEVG</sequence>
<name>A0A1H9AN83_9ACTN</name>
<protein>
    <submittedName>
        <fullName evidence="2">GAF domain-containing protein</fullName>
    </submittedName>
</protein>
<keyword evidence="3" id="KW-1185">Reference proteome</keyword>
<dbReference type="RefSeq" id="WP_170853964.1">
    <property type="nucleotide sequence ID" value="NZ_FOFA01000001.1"/>
</dbReference>
<dbReference type="SUPFAM" id="SSF55781">
    <property type="entry name" value="GAF domain-like"/>
    <property type="match status" value="1"/>
</dbReference>
<dbReference type="Pfam" id="PF13185">
    <property type="entry name" value="GAF_2"/>
    <property type="match status" value="1"/>
</dbReference>
<dbReference type="EMBL" id="FOFA01000001">
    <property type="protein sequence ID" value="SEP78234.1"/>
    <property type="molecule type" value="Genomic_DNA"/>
</dbReference>
<dbReference type="Gene3D" id="3.30.450.40">
    <property type="match status" value="1"/>
</dbReference>
<evidence type="ECO:0000313" key="2">
    <source>
        <dbReference type="EMBL" id="SEP78234.1"/>
    </source>
</evidence>
<reference evidence="3" key="1">
    <citation type="submission" date="2016-10" db="EMBL/GenBank/DDBJ databases">
        <authorList>
            <person name="Varghese N."/>
            <person name="Submissions S."/>
        </authorList>
    </citation>
    <scope>NUCLEOTIDE SEQUENCE [LARGE SCALE GENOMIC DNA]</scope>
    <source>
        <strain evidence="3">CGMCC 4.6856</strain>
    </source>
</reference>
<accession>A0A1H9AN83</accession>
<dbReference type="Proteomes" id="UP000198504">
    <property type="component" value="Unassembled WGS sequence"/>
</dbReference>
<gene>
    <name evidence="2" type="ORF">SAMN05421756_101672</name>
</gene>
<dbReference type="AlphaFoldDB" id="A0A1H9AN83"/>
<evidence type="ECO:0000259" key="1">
    <source>
        <dbReference type="Pfam" id="PF13185"/>
    </source>
</evidence>
<dbReference type="STRING" id="1036181.SAMN05421756_101672"/>
<dbReference type="InterPro" id="IPR003018">
    <property type="entry name" value="GAF"/>
</dbReference>
<proteinExistence type="predicted"/>